<reference evidence="6 7" key="1">
    <citation type="submission" date="2017-05" db="EMBL/GenBank/DDBJ databases">
        <title>whole genome sequence of Prevotella melaninogenica GAI 07411.</title>
        <authorList>
            <person name="Kondo Y."/>
            <person name="Hoshino T."/>
        </authorList>
    </citation>
    <scope>NUCLEOTIDE SEQUENCE [LARGE SCALE GENOMIC DNA]</scope>
    <source>
        <strain evidence="6 7">GAI 07411</strain>
    </source>
</reference>
<feature type="binding site" evidence="5">
    <location>
        <position position="234"/>
    </location>
    <ligand>
        <name>a divalent metal cation</name>
        <dbReference type="ChEBI" id="CHEBI:60240"/>
        <label>1</label>
    </ligand>
</feature>
<keyword evidence="4 5" id="KW-0479">Metal-binding</keyword>
<evidence type="ECO:0000256" key="4">
    <source>
        <dbReference type="ARBA" id="ARBA00022723"/>
    </source>
</evidence>
<evidence type="ECO:0000256" key="5">
    <source>
        <dbReference type="PIRSR" id="PIRSR602678-1"/>
    </source>
</evidence>
<name>A0A250KJ28_9BACT</name>
<organism evidence="6 7">
    <name type="scientific">Prevotella melaninogenica</name>
    <dbReference type="NCBI Taxonomy" id="28132"/>
    <lineage>
        <taxon>Bacteria</taxon>
        <taxon>Pseudomonadati</taxon>
        <taxon>Bacteroidota</taxon>
        <taxon>Bacteroidia</taxon>
        <taxon>Bacteroidales</taxon>
        <taxon>Prevotellaceae</taxon>
        <taxon>Prevotella</taxon>
    </lineage>
</organism>
<evidence type="ECO:0000256" key="1">
    <source>
        <dbReference type="ARBA" id="ARBA00006964"/>
    </source>
</evidence>
<proteinExistence type="inferred from homology"/>
<dbReference type="AlphaFoldDB" id="A0A250KJ28"/>
<feature type="binding site" evidence="5">
    <location>
        <position position="68"/>
    </location>
    <ligand>
        <name>a divalent metal cation</name>
        <dbReference type="ChEBI" id="CHEBI:60240"/>
        <label>1</label>
    </ligand>
</feature>
<evidence type="ECO:0000313" key="6">
    <source>
        <dbReference type="EMBL" id="BBA29055.1"/>
    </source>
</evidence>
<evidence type="ECO:0000256" key="3">
    <source>
        <dbReference type="ARBA" id="ARBA00022112"/>
    </source>
</evidence>
<feature type="binding site" evidence="5">
    <location>
        <position position="67"/>
    </location>
    <ligand>
        <name>a divalent metal cation</name>
        <dbReference type="ChEBI" id="CHEBI:60240"/>
        <label>1</label>
    </ligand>
</feature>
<keyword evidence="6" id="KW-0378">Hydrolase</keyword>
<dbReference type="InterPro" id="IPR002678">
    <property type="entry name" value="DUF34/NIF3"/>
</dbReference>
<accession>A0A250KJ28</accession>
<dbReference type="NCBIfam" id="TIGR00486">
    <property type="entry name" value="YbgI_SA1388"/>
    <property type="match status" value="1"/>
</dbReference>
<dbReference type="PANTHER" id="PTHR13799">
    <property type="entry name" value="NGG1 INTERACTING FACTOR 3"/>
    <property type="match status" value="1"/>
</dbReference>
<dbReference type="GO" id="GO:0005737">
    <property type="term" value="C:cytoplasm"/>
    <property type="evidence" value="ECO:0007669"/>
    <property type="project" value="TreeGrafter"/>
</dbReference>
<dbReference type="SUPFAM" id="SSF102705">
    <property type="entry name" value="NIF3 (NGG1p interacting factor 3)-like"/>
    <property type="match status" value="1"/>
</dbReference>
<dbReference type="RefSeq" id="WP_120174210.1">
    <property type="nucleotide sequence ID" value="NZ_AP018049.1"/>
</dbReference>
<dbReference type="FunFam" id="3.40.1390.30:FF:000001">
    <property type="entry name" value="GTP cyclohydrolase 1 type 2"/>
    <property type="match status" value="1"/>
</dbReference>
<dbReference type="Pfam" id="PF01784">
    <property type="entry name" value="DUF34_NIF3"/>
    <property type="match status" value="1"/>
</dbReference>
<dbReference type="GO" id="GO:0016787">
    <property type="term" value="F:hydrolase activity"/>
    <property type="evidence" value="ECO:0007669"/>
    <property type="project" value="UniProtKB-KW"/>
</dbReference>
<feature type="binding site" evidence="5">
    <location>
        <position position="238"/>
    </location>
    <ligand>
        <name>a divalent metal cation</name>
        <dbReference type="ChEBI" id="CHEBI:60240"/>
        <label>1</label>
    </ligand>
</feature>
<gene>
    <name evidence="6" type="ORF">PMEL1_00977</name>
</gene>
<sequence length="271" mass="29961">MRSVKIKEVIDALERFAPLPLQESYDNAGLQVGLTEAEVSGALLCLDVTEKVVDEAINKGCNLIVAHHPLIFRKLAQITDVNYVQRIVIKAIKHDIVIAAMHTNLDSAVGGVNYKIAEKLGLKNLHFFGRNKQVVNPQTGESVTGGDGVIGEFEEPLAADDLILLLKKKFDVECVQTNELLRHEIRTIALCGGSGSFLLQDAIAAGADAFMTGEMSYHEYFGHEQEIQICVIGHYQSEQFTTEVLRDIIEKECPDVKCYLSEINTNPIGYF</sequence>
<dbReference type="GO" id="GO:0046872">
    <property type="term" value="F:metal ion binding"/>
    <property type="evidence" value="ECO:0007669"/>
    <property type="project" value="UniProtKB-KW"/>
</dbReference>
<feature type="binding site" evidence="5">
    <location>
        <position position="106"/>
    </location>
    <ligand>
        <name>a divalent metal cation</name>
        <dbReference type="ChEBI" id="CHEBI:60240"/>
        <label>1</label>
    </ligand>
</feature>
<comment type="subunit">
    <text evidence="2">Homohexamer.</text>
</comment>
<dbReference type="InterPro" id="IPR036069">
    <property type="entry name" value="DUF34/NIF3_sf"/>
</dbReference>
<dbReference type="EMBL" id="AP018049">
    <property type="protein sequence ID" value="BBA29055.1"/>
    <property type="molecule type" value="Genomic_DNA"/>
</dbReference>
<protein>
    <recommendedName>
        <fullName evidence="3">GTP cyclohydrolase 1 type 2 homolog</fullName>
    </recommendedName>
</protein>
<dbReference type="PANTHER" id="PTHR13799:SF14">
    <property type="entry name" value="GTP CYCLOHYDROLASE 1 TYPE 2 HOMOLOG"/>
    <property type="match status" value="1"/>
</dbReference>
<dbReference type="Gene3D" id="3.40.1390.30">
    <property type="entry name" value="NIF3 (NGG1p interacting factor 3)-like"/>
    <property type="match status" value="2"/>
</dbReference>
<comment type="similarity">
    <text evidence="1">Belongs to the GTP cyclohydrolase I type 2/NIF3 family.</text>
</comment>
<dbReference type="Proteomes" id="UP000267517">
    <property type="component" value="Chromosome I"/>
</dbReference>
<evidence type="ECO:0000256" key="2">
    <source>
        <dbReference type="ARBA" id="ARBA00011643"/>
    </source>
</evidence>
<dbReference type="OrthoDB" id="9792792at2"/>
<evidence type="ECO:0000313" key="7">
    <source>
        <dbReference type="Proteomes" id="UP000267517"/>
    </source>
</evidence>